<dbReference type="InterPro" id="IPR025339">
    <property type="entry name" value="DUF4245"/>
</dbReference>
<evidence type="ECO:0000256" key="2">
    <source>
        <dbReference type="SAM" id="Phobius"/>
    </source>
</evidence>
<dbReference type="AlphaFoldDB" id="A0AAC9PQG5"/>
<name>A0AAC9PQG5_9PSEU</name>
<keyword evidence="2" id="KW-0472">Membrane</keyword>
<dbReference type="KEGG" id="acad:UA74_04140"/>
<dbReference type="EMBL" id="CP016076">
    <property type="protein sequence ID" value="APU12907.1"/>
    <property type="molecule type" value="Genomic_DNA"/>
</dbReference>
<evidence type="ECO:0000256" key="1">
    <source>
        <dbReference type="SAM" id="MobiDB-lite"/>
    </source>
</evidence>
<protein>
    <submittedName>
        <fullName evidence="3">DUF4245 family protein</fullName>
    </submittedName>
</protein>
<evidence type="ECO:0000313" key="3">
    <source>
        <dbReference type="EMBL" id="APU12907.1"/>
    </source>
</evidence>
<keyword evidence="2" id="KW-1133">Transmembrane helix</keyword>
<feature type="region of interest" description="Disordered" evidence="1">
    <location>
        <begin position="1"/>
        <end position="22"/>
    </location>
</feature>
<gene>
    <name evidence="3" type="ORF">UA74_04140</name>
</gene>
<evidence type="ECO:0000313" key="4">
    <source>
        <dbReference type="Proteomes" id="UP000185511"/>
    </source>
</evidence>
<reference evidence="4" key="1">
    <citation type="submission" date="2016-06" db="EMBL/GenBank/DDBJ databases">
        <title>Complete genome sequence of Actinoalloteichus fjordicus DSM 46855 (=ADI127-17), type strain of the new species Actinoalloteichus fjordicus.</title>
        <authorList>
            <person name="Ruckert C."/>
            <person name="Nouioui I."/>
            <person name="Willmese J."/>
            <person name="van Wezel G."/>
            <person name="Klenk H.-P."/>
            <person name="Kalinowski J."/>
            <person name="Zotchev S.B."/>
        </authorList>
    </citation>
    <scope>NUCLEOTIDE SEQUENCE [LARGE SCALE GENOMIC DNA]</scope>
    <source>
        <strain evidence="4">ADI127-7</strain>
    </source>
</reference>
<keyword evidence="2" id="KW-0812">Transmembrane</keyword>
<feature type="transmembrane region" description="Helical" evidence="2">
    <location>
        <begin position="27"/>
        <end position="45"/>
    </location>
</feature>
<proteinExistence type="predicted"/>
<sequence>MGDVTAPKTTPPPLQKPNRASLTGKDMVGSMLLLATLILLGAGLLGRCSFSPTGPDPAAIPAPTVDVAEGLGRAADRVDFPVRLPEAPADWQATTLRVNEIDPAGRHAVRVGWLTSEGAYLRLSQSDADEGTLVGYETRQAAAGQGVVTSAGSEWVHYLGERDETVWVTELDDSLVLLTGTGTEADFHTLAEAVVAADVLPTS</sequence>
<dbReference type="Pfam" id="PF14030">
    <property type="entry name" value="DUF4245"/>
    <property type="match status" value="1"/>
</dbReference>
<dbReference type="Proteomes" id="UP000185511">
    <property type="component" value="Chromosome"/>
</dbReference>
<keyword evidence="4" id="KW-1185">Reference proteome</keyword>
<accession>A0AAC9PQG5</accession>
<organism evidence="3 4">
    <name type="scientific">Actinoalloteichus fjordicus</name>
    <dbReference type="NCBI Taxonomy" id="1612552"/>
    <lineage>
        <taxon>Bacteria</taxon>
        <taxon>Bacillati</taxon>
        <taxon>Actinomycetota</taxon>
        <taxon>Actinomycetes</taxon>
        <taxon>Pseudonocardiales</taxon>
        <taxon>Pseudonocardiaceae</taxon>
        <taxon>Actinoalloteichus</taxon>
    </lineage>
</organism>